<evidence type="ECO:0000313" key="3">
    <source>
        <dbReference type="Proteomes" id="UP000428803"/>
    </source>
</evidence>
<feature type="transmembrane region" description="Helical" evidence="1">
    <location>
        <begin position="159"/>
        <end position="178"/>
    </location>
</feature>
<keyword evidence="1" id="KW-0472">Membrane</keyword>
<sequence length="212" mass="23115">MFIGHWAPAMVAATHKEAPSLPVLFIAAQLVDWAFFLLLIFGIEAMRVTPGISVMNPMDLYHMPYTHSLLGSALWAAGFAALVFILSRNRTAAIISALMVLSHWFLDLLVHVPDLTLAGSAPKLGLGLWNHPGIEMPLELILTFGALWFFAIKAKPKRLPLLLLAGLLIAFQAVNWFGPVEPEVTLGTSLLAFVAFGLVTLASWWTARSASD</sequence>
<accession>A0A6I6L6W3</accession>
<feature type="transmembrane region" description="Helical" evidence="1">
    <location>
        <begin position="21"/>
        <end position="43"/>
    </location>
</feature>
<dbReference type="KEGG" id="slaa:EUU25_13735"/>
<organism evidence="2 3">
    <name type="scientific">Sphingorhabdus lacus</name>
    <dbReference type="NCBI Taxonomy" id="392610"/>
    <lineage>
        <taxon>Bacteria</taxon>
        <taxon>Pseudomonadati</taxon>
        <taxon>Pseudomonadota</taxon>
        <taxon>Alphaproteobacteria</taxon>
        <taxon>Sphingomonadales</taxon>
        <taxon>Sphingomonadaceae</taxon>
        <taxon>Sphingorhabdus</taxon>
    </lineage>
</organism>
<dbReference type="RefSeq" id="WP_158901899.1">
    <property type="nucleotide sequence ID" value="NZ_CP035733.1"/>
</dbReference>
<keyword evidence="3" id="KW-1185">Reference proteome</keyword>
<gene>
    <name evidence="2" type="ORF">EUU25_13735</name>
</gene>
<feature type="transmembrane region" description="Helical" evidence="1">
    <location>
        <begin position="133"/>
        <end position="152"/>
    </location>
</feature>
<keyword evidence="1" id="KW-0812">Transmembrane</keyword>
<dbReference type="EMBL" id="CP035733">
    <property type="protein sequence ID" value="QGY81579.1"/>
    <property type="molecule type" value="Genomic_DNA"/>
</dbReference>
<evidence type="ECO:0000256" key="1">
    <source>
        <dbReference type="SAM" id="Phobius"/>
    </source>
</evidence>
<dbReference type="OrthoDB" id="327431at2"/>
<proteinExistence type="predicted"/>
<feature type="transmembrane region" description="Helical" evidence="1">
    <location>
        <begin position="93"/>
        <end position="113"/>
    </location>
</feature>
<dbReference type="Proteomes" id="UP000428803">
    <property type="component" value="Chromosome"/>
</dbReference>
<reference evidence="3" key="1">
    <citation type="submission" date="2019-01" db="EMBL/GenBank/DDBJ databases">
        <title>Sphingorhabdus lacus sp.nov., isolated from an oligotrophic freshwater lake.</title>
        <authorList>
            <person name="Park M."/>
        </authorList>
    </citation>
    <scope>NUCLEOTIDE SEQUENCE [LARGE SCALE GENOMIC DNA]</scope>
    <source>
        <strain evidence="3">IMCC1753</strain>
    </source>
</reference>
<dbReference type="AlphaFoldDB" id="A0A6I6L6W3"/>
<protein>
    <recommendedName>
        <fullName evidence="4">Permease</fullName>
    </recommendedName>
</protein>
<keyword evidence="1" id="KW-1133">Transmembrane helix</keyword>
<feature type="transmembrane region" description="Helical" evidence="1">
    <location>
        <begin position="184"/>
        <end position="207"/>
    </location>
</feature>
<feature type="transmembrane region" description="Helical" evidence="1">
    <location>
        <begin position="63"/>
        <end position="86"/>
    </location>
</feature>
<evidence type="ECO:0008006" key="4">
    <source>
        <dbReference type="Google" id="ProtNLM"/>
    </source>
</evidence>
<name>A0A6I6L6W3_9SPHN</name>
<evidence type="ECO:0000313" key="2">
    <source>
        <dbReference type="EMBL" id="QGY81579.1"/>
    </source>
</evidence>